<dbReference type="Pfam" id="PF24181">
    <property type="entry name" value="TPR_TTI1_C"/>
    <property type="match status" value="1"/>
</dbReference>
<dbReference type="Pfam" id="PF24173">
    <property type="entry name" value="TPR_TTI1_N"/>
    <property type="match status" value="1"/>
</dbReference>
<evidence type="ECO:0000313" key="5">
    <source>
        <dbReference type="Proteomes" id="UP000039046"/>
    </source>
</evidence>
<keyword evidence="5" id="KW-1185">Reference proteome</keyword>
<evidence type="ECO:0000313" key="4">
    <source>
        <dbReference type="EMBL" id="CEJ92025.1"/>
    </source>
</evidence>
<dbReference type="STRING" id="1531966.A0A0A1TLU8"/>
<dbReference type="InterPro" id="IPR052587">
    <property type="entry name" value="TELO2-interacting_protein_1"/>
</dbReference>
<dbReference type="AlphaFoldDB" id="A0A0A1TLU8"/>
<feature type="compositionally biased region" description="Polar residues" evidence="1">
    <location>
        <begin position="743"/>
        <end position="754"/>
    </location>
</feature>
<feature type="region of interest" description="Disordered" evidence="1">
    <location>
        <begin position="728"/>
        <end position="816"/>
    </location>
</feature>
<dbReference type="GO" id="GO:0005737">
    <property type="term" value="C:cytoplasm"/>
    <property type="evidence" value="ECO:0007669"/>
    <property type="project" value="TreeGrafter"/>
</dbReference>
<dbReference type="Proteomes" id="UP000039046">
    <property type="component" value="Unassembled WGS sequence"/>
</dbReference>
<proteinExistence type="predicted"/>
<sequence length="1061" mass="117280">MDRTATTEERNALFQKLKPCCIQISQLVLQDSNTQIDFSELSSLIDQLLNTLKSATELATSGLDEKLAEYVFFPLYHIFGQLNKYPMTIIEKCLDCLTILIVHGWKTKISLKLAQQIFSLLTFIIDGVPGSKPKARPEETILGAYKTQHALLDTVGNSPLAAAGLADQEFIPALGHGVTVILDGIIDGDNTDIQAEAIACIRSLFNTIRDREALASFLPGTISAFAKLLSAPAKQKSIVLAHAIEAVGIILTRVLGDVHMNTTMKRETNSGSNQDKAKVLSKSWFEATASQVRMAIAPMMKLRSHDSLSVRTALNRFCIKLLDECHSSLNNCSYFLIETAIILDPGADTEFSLETNLGSLVSIYPELENSVKLTVFNWMSSLPGSTQSADEAVPRTAIHNFLKGMELLRQLRIESSTIEDTLPYTLRDTLTALMSKEKSAQPANVMPIDLQDSHALVSSRGSSQYPPIVMSHESQRGLKKEMMDLISFVGSTSQQTSTISTILESARDDTSVNQVASFWLCYKMIRAAYAAKTESDEFLNLSAVQDNFDAELIFDELYNYSVQILDNHSDATQVDWRLEATALEMVTFAAHEAGKAYRPELMDILFPVATLLGSESTLLQQHAVITLNELASACEYGSVSELIVDNVDYMVNSVSLRLNTLDISPASTQVLTMMVRLAGPRVIPFLDDVVDSVFAALENYHGYPAFVESLFVVLKEIVDQAPRTDRLQLEDRERASKSHKKTVTGTQNLQTLSDFFQRRSQRKEREVREMQTHQVIDSHPQKPWGDKKESAPGEEEETPAEGGSNNDQKPPNSPTYQLLNRVASLTQYYLTSPTPKLRRSLLELLNTASKVLAADEDAFLPLVNSVWPVVIARLHDPESYIAIEACYTLNGLCEAAGDFLSTRFKTEWSNGLGDWCRRNKAEAMRGQGRSTKAPQITGLRSQTGPISLPIRTVNKGVQAVSEPSVGSGSLGQYASPARIWEATVKLLTGIVSFVRIDDDMFDQILDLLLDVIGKNESVREALETVNKNAVWLAEYQRGQIAPVPAPKLDGFTFAPMRQISV</sequence>
<dbReference type="PANTHER" id="PTHR18460:SF3">
    <property type="entry name" value="TELO2-INTERACTING PROTEIN 1 HOMOLOG"/>
    <property type="match status" value="1"/>
</dbReference>
<dbReference type="InterPro" id="IPR016441">
    <property type="entry name" value="Tti1"/>
</dbReference>
<dbReference type="SUPFAM" id="SSF48371">
    <property type="entry name" value="ARM repeat"/>
    <property type="match status" value="1"/>
</dbReference>
<protein>
    <recommendedName>
        <fullName evidence="6">HEAT repeat protein</fullName>
    </recommendedName>
</protein>
<dbReference type="InterPro" id="IPR057566">
    <property type="entry name" value="TPR_TTI1_N"/>
</dbReference>
<dbReference type="Gene3D" id="1.25.10.10">
    <property type="entry name" value="Leucine-rich Repeat Variant"/>
    <property type="match status" value="1"/>
</dbReference>
<name>A0A0A1TLU8_9HYPO</name>
<feature type="compositionally biased region" description="Polar residues" evidence="1">
    <location>
        <begin position="805"/>
        <end position="816"/>
    </location>
</feature>
<dbReference type="Pfam" id="PF21547">
    <property type="entry name" value="TTI1"/>
    <property type="match status" value="1"/>
</dbReference>
<dbReference type="EMBL" id="CDHN01000004">
    <property type="protein sequence ID" value="CEJ92025.1"/>
    <property type="molecule type" value="Genomic_DNA"/>
</dbReference>
<reference evidence="4 5" key="1">
    <citation type="journal article" date="2015" name="Genome Announc.">
        <title>Draft Genome Sequence and Gene Annotation of the Entomopathogenic Fungus Verticillium hemipterigenum.</title>
        <authorList>
            <person name="Horn F."/>
            <person name="Habel A."/>
            <person name="Scharf D.H."/>
            <person name="Dworschak J."/>
            <person name="Brakhage A.A."/>
            <person name="Guthke R."/>
            <person name="Hertweck C."/>
            <person name="Linde J."/>
        </authorList>
    </citation>
    <scope>NUCLEOTIDE SEQUENCE [LARGE SCALE GENOMIC DNA]</scope>
</reference>
<dbReference type="HOGENOM" id="CLU_005544_0_0_1"/>
<organism evidence="4 5">
    <name type="scientific">[Torrubiella] hemipterigena</name>
    <dbReference type="NCBI Taxonomy" id="1531966"/>
    <lineage>
        <taxon>Eukaryota</taxon>
        <taxon>Fungi</taxon>
        <taxon>Dikarya</taxon>
        <taxon>Ascomycota</taxon>
        <taxon>Pezizomycotina</taxon>
        <taxon>Sordariomycetes</taxon>
        <taxon>Hypocreomycetidae</taxon>
        <taxon>Hypocreales</taxon>
        <taxon>Clavicipitaceae</taxon>
        <taxon>Clavicipitaceae incertae sedis</taxon>
        <taxon>'Torrubiella' clade</taxon>
    </lineage>
</organism>
<evidence type="ECO:0000256" key="1">
    <source>
        <dbReference type="SAM" id="MobiDB-lite"/>
    </source>
</evidence>
<accession>A0A0A1TLU8</accession>
<dbReference type="InterPro" id="IPR016024">
    <property type="entry name" value="ARM-type_fold"/>
</dbReference>
<gene>
    <name evidence="4" type="ORF">VHEMI07705</name>
</gene>
<dbReference type="InterPro" id="IPR057567">
    <property type="entry name" value="TPR_TTI1_C"/>
</dbReference>
<evidence type="ECO:0000259" key="2">
    <source>
        <dbReference type="Pfam" id="PF24173"/>
    </source>
</evidence>
<dbReference type="OrthoDB" id="49511at2759"/>
<dbReference type="PANTHER" id="PTHR18460">
    <property type="entry name" value="TEL2 INTERACTING PROTEIN 1 TTI1 FAMILY MEMBER"/>
    <property type="match status" value="1"/>
</dbReference>
<evidence type="ECO:0000259" key="3">
    <source>
        <dbReference type="Pfam" id="PF24181"/>
    </source>
</evidence>
<feature type="domain" description="TTI1 N-terminal TPR" evidence="2">
    <location>
        <begin position="14"/>
        <end position="343"/>
    </location>
</feature>
<dbReference type="InterPro" id="IPR049362">
    <property type="entry name" value="TTI1_rpt"/>
</dbReference>
<dbReference type="PIRSF" id="PIRSF005250">
    <property type="entry name" value="UCP005250"/>
    <property type="match status" value="1"/>
</dbReference>
<dbReference type="InterPro" id="IPR011989">
    <property type="entry name" value="ARM-like"/>
</dbReference>
<evidence type="ECO:0008006" key="6">
    <source>
        <dbReference type="Google" id="ProtNLM"/>
    </source>
</evidence>
<feature type="domain" description="TTI1 C-terminal TPR" evidence="3">
    <location>
        <begin position="714"/>
        <end position="906"/>
    </location>
</feature>